<dbReference type="EMBL" id="JBBNAG010000005">
    <property type="protein sequence ID" value="KAK9133975.1"/>
    <property type="molecule type" value="Genomic_DNA"/>
</dbReference>
<reference evidence="2 3" key="1">
    <citation type="submission" date="2024-01" db="EMBL/GenBank/DDBJ databases">
        <title>Genome assemblies of Stephania.</title>
        <authorList>
            <person name="Yang L."/>
        </authorList>
    </citation>
    <scope>NUCLEOTIDE SEQUENCE [LARGE SCALE GENOMIC DNA]</scope>
    <source>
        <strain evidence="2">JXDWG</strain>
        <tissue evidence="2">Leaf</tissue>
    </source>
</reference>
<keyword evidence="3" id="KW-1185">Reference proteome</keyword>
<proteinExistence type="predicted"/>
<comment type="caution">
    <text evidence="2">The sequence shown here is derived from an EMBL/GenBank/DDBJ whole genome shotgun (WGS) entry which is preliminary data.</text>
</comment>
<sequence length="95" mass="10511">MISLSVIVSSPSTSTSLLALALLALLALLVLVPSKAGFWLRPSFCFVNFKLVKVDTIKTTKVTNKECPKNPENMRRARPSNTLRSTTKWGFNKDT</sequence>
<accession>A0AAP0PAQ6</accession>
<evidence type="ECO:0000313" key="3">
    <source>
        <dbReference type="Proteomes" id="UP001419268"/>
    </source>
</evidence>
<feature type="compositionally biased region" description="Basic and acidic residues" evidence="1">
    <location>
        <begin position="65"/>
        <end position="75"/>
    </location>
</feature>
<protein>
    <submittedName>
        <fullName evidence="2">Uncharacterized protein</fullName>
    </submittedName>
</protein>
<evidence type="ECO:0000256" key="1">
    <source>
        <dbReference type="SAM" id="MobiDB-lite"/>
    </source>
</evidence>
<feature type="compositionally biased region" description="Polar residues" evidence="1">
    <location>
        <begin position="79"/>
        <end position="89"/>
    </location>
</feature>
<gene>
    <name evidence="2" type="ORF">Scep_013503</name>
</gene>
<feature type="region of interest" description="Disordered" evidence="1">
    <location>
        <begin position="65"/>
        <end position="95"/>
    </location>
</feature>
<dbReference type="Proteomes" id="UP001419268">
    <property type="component" value="Unassembled WGS sequence"/>
</dbReference>
<dbReference type="AlphaFoldDB" id="A0AAP0PAQ6"/>
<name>A0AAP0PAQ6_9MAGN</name>
<organism evidence="2 3">
    <name type="scientific">Stephania cephalantha</name>
    <dbReference type="NCBI Taxonomy" id="152367"/>
    <lineage>
        <taxon>Eukaryota</taxon>
        <taxon>Viridiplantae</taxon>
        <taxon>Streptophyta</taxon>
        <taxon>Embryophyta</taxon>
        <taxon>Tracheophyta</taxon>
        <taxon>Spermatophyta</taxon>
        <taxon>Magnoliopsida</taxon>
        <taxon>Ranunculales</taxon>
        <taxon>Menispermaceae</taxon>
        <taxon>Menispermoideae</taxon>
        <taxon>Cissampelideae</taxon>
        <taxon>Stephania</taxon>
    </lineage>
</organism>
<evidence type="ECO:0000313" key="2">
    <source>
        <dbReference type="EMBL" id="KAK9133975.1"/>
    </source>
</evidence>